<dbReference type="PANTHER" id="PTHR11035:SF3">
    <property type="entry name" value="VERY-LONG-CHAIN (3R)-3-HYDROXYACYL-COA DEHYDRATASE"/>
    <property type="match status" value="1"/>
</dbReference>
<keyword evidence="11 14" id="KW-0275">Fatty acid biosynthesis</keyword>
<dbReference type="Pfam" id="PF04387">
    <property type="entry name" value="PTPLA"/>
    <property type="match status" value="1"/>
</dbReference>
<dbReference type="GO" id="GO:0042761">
    <property type="term" value="P:very long-chain fatty acid biosynthetic process"/>
    <property type="evidence" value="ECO:0007669"/>
    <property type="project" value="TreeGrafter"/>
</dbReference>
<dbReference type="AlphaFoldDB" id="A0A8H4LWK4"/>
<feature type="transmembrane region" description="Helical" evidence="14">
    <location>
        <begin position="95"/>
        <end position="122"/>
    </location>
</feature>
<sequence length="222" mass="24770">MASSSSTQPPKAPPSPLKTAYLVLYNAASAVAWAVVLGRTIAVCALLGPLFVYDAVGHWAKWTQTMAAMEILHSLLGVVRAPLSTTLMQVSSRFLLVWAIVDSFPFLAFSPVYSSMLFAWSVTEVVRYSYFALTLSGWQPAALTWLRYNTFFVLYPIGILSECSLIYMAADPAGMRSPIEKYLLYVILAIYVPGAYILYTHMMTQRRKVMRSQKTKGERATR</sequence>
<evidence type="ECO:0000256" key="8">
    <source>
        <dbReference type="ARBA" id="ARBA00022989"/>
    </source>
</evidence>
<dbReference type="GO" id="GO:0005789">
    <property type="term" value="C:endoplasmic reticulum membrane"/>
    <property type="evidence" value="ECO:0007669"/>
    <property type="project" value="UniProtKB-SubCell"/>
</dbReference>
<evidence type="ECO:0000313" key="16">
    <source>
        <dbReference type="Proteomes" id="UP000557566"/>
    </source>
</evidence>
<comment type="pathway">
    <text evidence="2 14">Lipid metabolism; fatty acid biosynthesis.</text>
</comment>
<keyword evidence="6 14" id="KW-0812">Transmembrane</keyword>
<comment type="catalytic activity">
    <reaction evidence="13 14">
        <text>a very-long-chain (3R)-3-hydroxyacyl-CoA = a very-long-chain (2E)-enoyl-CoA + H2O</text>
        <dbReference type="Rhea" id="RHEA:45812"/>
        <dbReference type="ChEBI" id="CHEBI:15377"/>
        <dbReference type="ChEBI" id="CHEBI:83728"/>
        <dbReference type="ChEBI" id="CHEBI:85440"/>
        <dbReference type="EC" id="4.2.1.134"/>
    </reaction>
</comment>
<evidence type="ECO:0000256" key="5">
    <source>
        <dbReference type="ARBA" id="ARBA00022516"/>
    </source>
</evidence>
<reference evidence="15 16" key="1">
    <citation type="journal article" date="2020" name="Genome Biol. Evol.">
        <title>A new high-quality draft genome assembly of the Chinese cordyceps Ophiocordyceps sinensis.</title>
        <authorList>
            <person name="Shu R."/>
            <person name="Zhang J."/>
            <person name="Meng Q."/>
            <person name="Zhang H."/>
            <person name="Zhou G."/>
            <person name="Li M."/>
            <person name="Wu P."/>
            <person name="Zhao Y."/>
            <person name="Chen C."/>
            <person name="Qin Q."/>
        </authorList>
    </citation>
    <scope>NUCLEOTIDE SEQUENCE [LARGE SCALE GENOMIC DNA]</scope>
    <source>
        <strain evidence="15 16">IOZ07</strain>
    </source>
</reference>
<evidence type="ECO:0000256" key="4">
    <source>
        <dbReference type="ARBA" id="ARBA00013122"/>
    </source>
</evidence>
<proteinExistence type="inferred from homology"/>
<dbReference type="GO" id="GO:0030148">
    <property type="term" value="P:sphingolipid biosynthetic process"/>
    <property type="evidence" value="ECO:0007669"/>
    <property type="project" value="TreeGrafter"/>
</dbReference>
<dbReference type="Proteomes" id="UP000557566">
    <property type="component" value="Unassembled WGS sequence"/>
</dbReference>
<dbReference type="EC" id="4.2.1.134" evidence="4 14"/>
<evidence type="ECO:0000256" key="14">
    <source>
        <dbReference type="RuleBase" id="RU363109"/>
    </source>
</evidence>
<dbReference type="OrthoDB" id="46988at2759"/>
<feature type="transmembrane region" description="Helical" evidence="14">
    <location>
        <begin position="128"/>
        <end position="146"/>
    </location>
</feature>
<keyword evidence="9 14" id="KW-0443">Lipid metabolism</keyword>
<comment type="function">
    <text evidence="14">Catalyzes the third of the four reactions of the long-chain fatty acids elongation cycle. This endoplasmic reticulum-bound enzymatic process, allows the addition of two carbons to the chain of long- and very long-chain fatty acids/VLCFAs per cycle. This enzyme catalyzes the dehydration of the 3-hydroxyacyl-CoA intermediate into trans-2,3-enoyl-CoA, within each cycle of fatty acid elongation. Thereby, it participates to the production of VLCFAs of different chain lengths that are involved in multiple biological processes as precursors of membrane lipids and lipid mediators.</text>
</comment>
<organism evidence="15 16">
    <name type="scientific">Ophiocordyceps sinensis</name>
    <dbReference type="NCBI Taxonomy" id="72228"/>
    <lineage>
        <taxon>Eukaryota</taxon>
        <taxon>Fungi</taxon>
        <taxon>Dikarya</taxon>
        <taxon>Ascomycota</taxon>
        <taxon>Pezizomycotina</taxon>
        <taxon>Sordariomycetes</taxon>
        <taxon>Hypocreomycetidae</taxon>
        <taxon>Hypocreales</taxon>
        <taxon>Ophiocordycipitaceae</taxon>
        <taxon>Ophiocordyceps</taxon>
    </lineage>
</organism>
<keyword evidence="7 14" id="KW-0276">Fatty acid metabolism</keyword>
<feature type="transmembrane region" description="Helical" evidence="14">
    <location>
        <begin position="20"/>
        <end position="53"/>
    </location>
</feature>
<keyword evidence="12 14" id="KW-0456">Lyase</keyword>
<name>A0A8H4LWK4_9HYPO</name>
<keyword evidence="16" id="KW-1185">Reference proteome</keyword>
<dbReference type="GO" id="GO:0030497">
    <property type="term" value="P:fatty acid elongation"/>
    <property type="evidence" value="ECO:0007669"/>
    <property type="project" value="TreeGrafter"/>
</dbReference>
<evidence type="ECO:0000256" key="3">
    <source>
        <dbReference type="ARBA" id="ARBA00007811"/>
    </source>
</evidence>
<keyword evidence="14" id="KW-0256">Endoplasmic reticulum</keyword>
<protein>
    <recommendedName>
        <fullName evidence="4 14">Very-long-chain (3R)-3-hydroxyacyl-CoA dehydratase</fullName>
        <ecNumber evidence="4 14">4.2.1.134</ecNumber>
    </recommendedName>
</protein>
<feature type="transmembrane region" description="Helical" evidence="14">
    <location>
        <begin position="153"/>
        <end position="170"/>
    </location>
</feature>
<keyword evidence="8 14" id="KW-1133">Transmembrane helix</keyword>
<evidence type="ECO:0000256" key="12">
    <source>
        <dbReference type="ARBA" id="ARBA00023239"/>
    </source>
</evidence>
<keyword evidence="5 14" id="KW-0444">Lipid biosynthesis</keyword>
<evidence type="ECO:0000256" key="6">
    <source>
        <dbReference type="ARBA" id="ARBA00022692"/>
    </source>
</evidence>
<evidence type="ECO:0000256" key="2">
    <source>
        <dbReference type="ARBA" id="ARBA00005194"/>
    </source>
</evidence>
<evidence type="ECO:0000256" key="7">
    <source>
        <dbReference type="ARBA" id="ARBA00022832"/>
    </source>
</evidence>
<evidence type="ECO:0000256" key="1">
    <source>
        <dbReference type="ARBA" id="ARBA00004141"/>
    </source>
</evidence>
<evidence type="ECO:0000256" key="9">
    <source>
        <dbReference type="ARBA" id="ARBA00023098"/>
    </source>
</evidence>
<comment type="subcellular location">
    <subcellularLocation>
        <location evidence="14">Endoplasmic reticulum membrane</location>
        <topology evidence="14">Multi-pass membrane protein</topology>
    </subcellularLocation>
    <subcellularLocation>
        <location evidence="1">Membrane</location>
        <topology evidence="1">Multi-pass membrane protein</topology>
    </subcellularLocation>
</comment>
<dbReference type="EMBL" id="JAAVMX010000007">
    <property type="protein sequence ID" value="KAF4506849.1"/>
    <property type="molecule type" value="Genomic_DNA"/>
</dbReference>
<evidence type="ECO:0000256" key="11">
    <source>
        <dbReference type="ARBA" id="ARBA00023160"/>
    </source>
</evidence>
<keyword evidence="10 14" id="KW-0472">Membrane</keyword>
<feature type="transmembrane region" description="Helical" evidence="14">
    <location>
        <begin position="182"/>
        <end position="202"/>
    </location>
</feature>
<dbReference type="GO" id="GO:0102158">
    <property type="term" value="F:very-long-chain (3R)-3-hydroxyacyl-CoA dehydratase activity"/>
    <property type="evidence" value="ECO:0007669"/>
    <property type="project" value="UniProtKB-EC"/>
</dbReference>
<accession>A0A8H4LWK4</accession>
<evidence type="ECO:0000256" key="10">
    <source>
        <dbReference type="ARBA" id="ARBA00023136"/>
    </source>
</evidence>
<evidence type="ECO:0000256" key="13">
    <source>
        <dbReference type="ARBA" id="ARBA00036671"/>
    </source>
</evidence>
<dbReference type="PANTHER" id="PTHR11035">
    <property type="entry name" value="VERY-LONG-CHAIN (3R)-3-HYDROXYACYL-COA DEHYDRATASE"/>
    <property type="match status" value="1"/>
</dbReference>
<dbReference type="UniPathway" id="UPA00094"/>
<gene>
    <name evidence="15" type="ORF">G6O67_006890</name>
</gene>
<comment type="similarity">
    <text evidence="3 14">Belongs to the very long-chain fatty acids dehydratase HACD family.</text>
</comment>
<evidence type="ECO:0000313" key="15">
    <source>
        <dbReference type="EMBL" id="KAF4506849.1"/>
    </source>
</evidence>
<dbReference type="InterPro" id="IPR007482">
    <property type="entry name" value="Tyr_Pase-like_PTPLA"/>
</dbReference>
<comment type="caution">
    <text evidence="15">The sequence shown here is derived from an EMBL/GenBank/DDBJ whole genome shotgun (WGS) entry which is preliminary data.</text>
</comment>